<accession>A0A0L6V9A6</accession>
<evidence type="ECO:0000256" key="1">
    <source>
        <dbReference type="SAM" id="Phobius"/>
    </source>
</evidence>
<dbReference type="EMBL" id="LAVV01007092">
    <property type="protein sequence ID" value="KNZ57142.1"/>
    <property type="molecule type" value="Genomic_DNA"/>
</dbReference>
<proteinExistence type="predicted"/>
<dbReference type="VEuPathDB" id="FungiDB:VP01_222g1"/>
<sequence length="1015" mass="115657">MSLFYYYVKSLSRGWRLDAADETSPYTSVKPWPRLDVGLAVLSLLTMTPSLHWSWQDPAYKIPLPRCLLSLHPPPSSKVSLTRYTTTPDSRSRISAAFLEKELQAKMVSFSGVPTGLVVVIYWMVMVIMMVQEMSGAPGPQHNMVGGPVVPVVVPVPVVPGPYGPVVARPIPVGPVPVPGPSTSPPPPLLQPPVPAYCPVFLPLQLSSSSPSLLFLSIYTYIYNTHLCHFAFPLSCSVFSSSSSLVLYMPSSPTHSLTLSPCHVLIDCSFFLHIMYIIIKAALQCGFYIEILSYQPKAKKNDFLSRVFFFSKRGLRLEACASVFCELFRFQETPRSLWEKNDHQDMTPRNLEKCLPSKGSVHKTELEETDMKEDENMESQDFYTPRYKTRTIMNRLIESVFCLYETLRIDDEMRQNSVHHSYLKVLSPEECPKIAGYEINTLPEYDVVIQKFDRQVVLEIPCTFMCVMWPTQNITKRDLMVHRACTLNFKMKWEFVSGCVQDNLAKLQAMYIFSLKDLINSLQEKSKIFFCKKKNKQMKEEDWKIFIFCSVKRKRGLVFWDPDFQLCDASKMYMIGSVHIREVNRFAMRGVVGHSLNVRFLVVEAIFRNGLYLIRLKADLRERQDNKKIRLNNILILTQCTVGNGIPLHKPAHTSEIGSMGPHLWSLNSVYNLRVFQQPVWFSLFFEPLLKWGINHISMGLRPYPQNPYFFIIFTKPFRPLPHLCTAECCPLLQIFQYLGEEAKILLYPDFVKISTCTRRIKNCLPLSFIVCAHENQRRKKGVKLLESIEMFDPASKADIPSTCSLVPSYGSGHLNFIIAFPVASASFLILGFHLKNGKFQHGPWKIHARGGCWKRQRKITEWLLMESSFSGMGKKCQHGTKLSKKKINSWGFAALFLLKLVNLVPQPSLKPCIYGKPSYRGVLGKRYGKITSTLEKGINSLFFLKGTHGFMVLCPMLMLVFTFLKLGMNFGKNALFPTPPSGGAFRGPIVTPSLIERFPKKCSPNHNGFQNQKK</sequence>
<feature type="transmembrane region" description="Helical" evidence="1">
    <location>
        <begin position="815"/>
        <end position="835"/>
    </location>
</feature>
<keyword evidence="3" id="KW-1185">Reference proteome</keyword>
<comment type="caution">
    <text evidence="2">The sequence shown here is derived from an EMBL/GenBank/DDBJ whole genome shotgun (WGS) entry which is preliminary data.</text>
</comment>
<evidence type="ECO:0000313" key="3">
    <source>
        <dbReference type="Proteomes" id="UP000037035"/>
    </source>
</evidence>
<evidence type="ECO:0000313" key="2">
    <source>
        <dbReference type="EMBL" id="KNZ57142.1"/>
    </source>
</evidence>
<organism evidence="2 3">
    <name type="scientific">Puccinia sorghi</name>
    <dbReference type="NCBI Taxonomy" id="27349"/>
    <lineage>
        <taxon>Eukaryota</taxon>
        <taxon>Fungi</taxon>
        <taxon>Dikarya</taxon>
        <taxon>Basidiomycota</taxon>
        <taxon>Pucciniomycotina</taxon>
        <taxon>Pucciniomycetes</taxon>
        <taxon>Pucciniales</taxon>
        <taxon>Pucciniaceae</taxon>
        <taxon>Puccinia</taxon>
    </lineage>
</organism>
<dbReference type="AlphaFoldDB" id="A0A0L6V9A6"/>
<feature type="transmembrane region" description="Helical" evidence="1">
    <location>
        <begin position="108"/>
        <end position="131"/>
    </location>
</feature>
<feature type="transmembrane region" description="Helical" evidence="1">
    <location>
        <begin position="943"/>
        <end position="965"/>
    </location>
</feature>
<name>A0A0L6V9A6_9BASI</name>
<dbReference type="Proteomes" id="UP000037035">
    <property type="component" value="Unassembled WGS sequence"/>
</dbReference>
<protein>
    <submittedName>
        <fullName evidence="2">Uncharacterized protein</fullName>
    </submittedName>
</protein>
<reference evidence="2 3" key="1">
    <citation type="submission" date="2015-08" db="EMBL/GenBank/DDBJ databases">
        <title>Next Generation Sequencing and Analysis of the Genome of Puccinia sorghi L Schw, the Causal Agent of Maize Common Rust.</title>
        <authorList>
            <person name="Rochi L."/>
            <person name="Burguener G."/>
            <person name="Darino M."/>
            <person name="Turjanski A."/>
            <person name="Kreff E."/>
            <person name="Dieguez M.J."/>
            <person name="Sacco F."/>
        </authorList>
    </citation>
    <scope>NUCLEOTIDE SEQUENCE [LARGE SCALE GENOMIC DNA]</scope>
    <source>
        <strain evidence="2 3">RO10H11247</strain>
    </source>
</reference>
<keyword evidence="1" id="KW-0812">Transmembrane</keyword>
<gene>
    <name evidence="2" type="ORF">VP01_222g1</name>
</gene>
<keyword evidence="1" id="KW-0472">Membrane</keyword>
<keyword evidence="1" id="KW-1133">Transmembrane helix</keyword>